<dbReference type="AlphaFoldDB" id="A0A316YIX0"/>
<dbReference type="GeneID" id="37043959"/>
<dbReference type="Pfam" id="PF04402">
    <property type="entry name" value="SIMPL"/>
    <property type="match status" value="1"/>
</dbReference>
<dbReference type="InterPro" id="IPR007497">
    <property type="entry name" value="SIMPL/DUF541"/>
</dbReference>
<dbReference type="InParanoid" id="A0A316YIX0"/>
<dbReference type="EMBL" id="KZ819637">
    <property type="protein sequence ID" value="PWN89159.1"/>
    <property type="molecule type" value="Genomic_DNA"/>
</dbReference>
<evidence type="ECO:0000313" key="2">
    <source>
        <dbReference type="Proteomes" id="UP000245768"/>
    </source>
</evidence>
<accession>A0A316YIX0</accession>
<dbReference type="Proteomes" id="UP000245768">
    <property type="component" value="Unassembled WGS sequence"/>
</dbReference>
<gene>
    <name evidence="1" type="ORF">FA10DRAFT_267753</name>
</gene>
<dbReference type="OrthoDB" id="3335918at2759"/>
<dbReference type="Gene3D" id="3.30.70.2970">
    <property type="entry name" value="Protein of unknown function (DUF541), domain 2"/>
    <property type="match status" value="1"/>
</dbReference>
<keyword evidence="2" id="KW-1185">Reference proteome</keyword>
<reference evidence="1 2" key="1">
    <citation type="journal article" date="2018" name="Mol. Biol. Evol.">
        <title>Broad Genomic Sampling Reveals a Smut Pathogenic Ancestry of the Fungal Clade Ustilaginomycotina.</title>
        <authorList>
            <person name="Kijpornyongpan T."/>
            <person name="Mondo S.J."/>
            <person name="Barry K."/>
            <person name="Sandor L."/>
            <person name="Lee J."/>
            <person name="Lipzen A."/>
            <person name="Pangilinan J."/>
            <person name="LaButti K."/>
            <person name="Hainaut M."/>
            <person name="Henrissat B."/>
            <person name="Grigoriev I.V."/>
            <person name="Spatafora J.W."/>
            <person name="Aime M.C."/>
        </authorList>
    </citation>
    <scope>NUCLEOTIDE SEQUENCE [LARGE SCALE GENOMIC DNA]</scope>
    <source>
        <strain evidence="1 2">MCA 4198</strain>
    </source>
</reference>
<protein>
    <recommendedName>
        <fullName evidence="3">SIMPL domain-containing protein</fullName>
    </recommendedName>
</protein>
<organism evidence="1 2">
    <name type="scientific">Acaromyces ingoldii</name>
    <dbReference type="NCBI Taxonomy" id="215250"/>
    <lineage>
        <taxon>Eukaryota</taxon>
        <taxon>Fungi</taxon>
        <taxon>Dikarya</taxon>
        <taxon>Basidiomycota</taxon>
        <taxon>Ustilaginomycotina</taxon>
        <taxon>Exobasidiomycetes</taxon>
        <taxon>Exobasidiales</taxon>
        <taxon>Cryptobasidiaceae</taxon>
        <taxon>Acaromyces</taxon>
    </lineage>
</organism>
<dbReference type="Gene3D" id="3.30.110.170">
    <property type="entry name" value="Protein of unknown function (DUF541), domain 1"/>
    <property type="match status" value="1"/>
</dbReference>
<sequence length="258" mass="27117">MTSQQPVAVLVSGQASTSHAPELADVHLTVSHQGLPDAREATTEQVRATQASLSSLLTSLSKKAIGAAGGVAESAPVSRWSTGALSSSNVSEWDNEARKTRVIGFRVSIRLEARFVRSAFSGDATDNNKGWSKLAEFVKTLAATPDVELDNIDWVLTDASALRLTREVQVQAVVDAQQKARNYASALGLQQLQATEIVDGSYRGVAGGSGAPGGPGAPYMASRAMLRSTGPGGEESLFTFEPKDVEVTANVNARFVAM</sequence>
<dbReference type="RefSeq" id="XP_025376357.1">
    <property type="nucleotide sequence ID" value="XM_025522043.1"/>
</dbReference>
<proteinExistence type="predicted"/>
<evidence type="ECO:0008006" key="3">
    <source>
        <dbReference type="Google" id="ProtNLM"/>
    </source>
</evidence>
<evidence type="ECO:0000313" key="1">
    <source>
        <dbReference type="EMBL" id="PWN89159.1"/>
    </source>
</evidence>
<name>A0A316YIX0_9BASI</name>